<organism evidence="1">
    <name type="scientific">marine sediment metagenome</name>
    <dbReference type="NCBI Taxonomy" id="412755"/>
    <lineage>
        <taxon>unclassified sequences</taxon>
        <taxon>metagenomes</taxon>
        <taxon>ecological metagenomes</taxon>
    </lineage>
</organism>
<evidence type="ECO:0000313" key="1">
    <source>
        <dbReference type="EMBL" id="KKL59752.1"/>
    </source>
</evidence>
<proteinExistence type="predicted"/>
<dbReference type="Gene3D" id="1.10.3230.20">
    <property type="entry name" value="P22 tail accessory factor (Gp4)"/>
    <property type="match status" value="1"/>
</dbReference>
<gene>
    <name evidence="1" type="ORF">LCGC14_2212170</name>
</gene>
<sequence length="359" mass="39936">MATSGSFDFVLNRNELIDTALRTLNVISVGETPDDDVYTHAARKLNMMLKAWQADGLHLWHKKRVSVFLRKDQSVYRLENASTGDRFTFDWMLPQAGTVKEGVSFTTQAGATQTMGRTEINNSSGEVAGETSLTVDSTTNMTASDNIMIELDNGVAHWTTISSVTDSTTVVIASAIPTDRTGNDDAEVYWYTARAERPLRILPEHAWVTTPADGTERPVRVISSEEFWRLSNKTSDGAVAEVYYDPQLSPGNLYVFPQSDSSTEVLNFIAEYPVEDMDSDTDDFDIDHEWFLAVELGLAVLLSIQNGITGRQYEELLGQALTEKQRVMGFDHENTSVFIHPAEEWTSEGGMGFRGSYGR</sequence>
<comment type="caution">
    <text evidence="1">The sequence shown here is derived from an EMBL/GenBank/DDBJ whole genome shotgun (WGS) entry which is preliminary data.</text>
</comment>
<dbReference type="InterPro" id="IPR038258">
    <property type="entry name" value="Gp4_sf"/>
</dbReference>
<accession>A0A0F9G961</accession>
<dbReference type="EMBL" id="LAZR01029380">
    <property type="protein sequence ID" value="KKL59752.1"/>
    <property type="molecule type" value="Genomic_DNA"/>
</dbReference>
<reference evidence="1" key="1">
    <citation type="journal article" date="2015" name="Nature">
        <title>Complex archaea that bridge the gap between prokaryotes and eukaryotes.</title>
        <authorList>
            <person name="Spang A."/>
            <person name="Saw J.H."/>
            <person name="Jorgensen S.L."/>
            <person name="Zaremba-Niedzwiedzka K."/>
            <person name="Martijn J."/>
            <person name="Lind A.E."/>
            <person name="van Eijk R."/>
            <person name="Schleper C."/>
            <person name="Guy L."/>
            <person name="Ettema T.J."/>
        </authorList>
    </citation>
    <scope>NUCLEOTIDE SEQUENCE</scope>
</reference>
<name>A0A0F9G961_9ZZZZ</name>
<protein>
    <submittedName>
        <fullName evidence="1">Uncharacterized protein</fullName>
    </submittedName>
</protein>
<dbReference type="AlphaFoldDB" id="A0A0F9G961"/>